<evidence type="ECO:0000313" key="1">
    <source>
        <dbReference type="EMBL" id="GAV27412.1"/>
    </source>
</evidence>
<dbReference type="EMBL" id="BDGI01000034">
    <property type="protein sequence ID" value="GAV27412.1"/>
    <property type="molecule type" value="Genomic_DNA"/>
</dbReference>
<accession>A0A1Q2YD07</accession>
<protein>
    <submittedName>
        <fullName evidence="1">Uncharacterized protein</fullName>
    </submittedName>
</protein>
<evidence type="ECO:0000313" key="2">
    <source>
        <dbReference type="Proteomes" id="UP000186136"/>
    </source>
</evidence>
<keyword evidence="2" id="KW-1185">Reference proteome</keyword>
<comment type="caution">
    <text evidence="1">The sequence shown here is derived from an EMBL/GenBank/DDBJ whole genome shotgun (WGS) entry which is preliminary data.</text>
</comment>
<dbReference type="Proteomes" id="UP000186136">
    <property type="component" value="Unassembled WGS sequence"/>
</dbReference>
<proteinExistence type="predicted"/>
<sequence>MFLRKVPREKPVIKGYSFTRSLTDKKADENGLASKNEGNVEGGYMKRRLQQLAEEAYPSSVDPNAGKIEDAIPYNKIEMHAKLDKIQNDPSNFQYQHQQAIGGATWRASSGT</sequence>
<gene>
    <name evidence="1" type="ORF">PMKS-000879</name>
</gene>
<reference evidence="1 2" key="1">
    <citation type="submission" date="2016-08" db="EMBL/GenBank/DDBJ databases">
        <title>Whole genome shotgun sequence of Pichia membranifaciens KS47-1.</title>
        <authorList>
            <person name="Konishi M."/>
            <person name="Ishida M."/>
            <person name="Arakawa T."/>
            <person name="Kato Y."/>
            <person name="Horiuchi J."/>
        </authorList>
    </citation>
    <scope>NUCLEOTIDE SEQUENCE [LARGE SCALE GENOMIC DNA]</scope>
    <source>
        <strain evidence="1 2">KS47-1</strain>
    </source>
</reference>
<organism evidence="1 2">
    <name type="scientific">Pichia membranifaciens</name>
    <dbReference type="NCBI Taxonomy" id="4926"/>
    <lineage>
        <taxon>Eukaryota</taxon>
        <taxon>Fungi</taxon>
        <taxon>Dikarya</taxon>
        <taxon>Ascomycota</taxon>
        <taxon>Saccharomycotina</taxon>
        <taxon>Pichiomycetes</taxon>
        <taxon>Pichiales</taxon>
        <taxon>Pichiaceae</taxon>
        <taxon>Pichia</taxon>
    </lineage>
</organism>
<dbReference type="OrthoDB" id="1922282at2759"/>
<dbReference type="AlphaFoldDB" id="A0A1Q2YD07"/>
<name>A0A1Q2YD07_9ASCO</name>